<gene>
    <name evidence="1" type="ORF">FGRAMPH1_01T15953</name>
</gene>
<accession>A0A0E0S8F0</accession>
<dbReference type="EMBL" id="HG970333">
    <property type="protein sequence ID" value="CEF79775.1"/>
    <property type="molecule type" value="Genomic_DNA"/>
</dbReference>
<proteinExistence type="predicted"/>
<organism evidence="1 3">
    <name type="scientific">Gibberella zeae (strain ATCC MYA-4620 / CBS 123657 / FGSC 9075 / NRRL 31084 / PH-1)</name>
    <name type="common">Wheat head blight fungus</name>
    <name type="synonym">Fusarium graminearum</name>
    <dbReference type="NCBI Taxonomy" id="229533"/>
    <lineage>
        <taxon>Eukaryota</taxon>
        <taxon>Fungi</taxon>
        <taxon>Dikarya</taxon>
        <taxon>Ascomycota</taxon>
        <taxon>Pezizomycotina</taxon>
        <taxon>Sordariomycetes</taxon>
        <taxon>Hypocreomycetidae</taxon>
        <taxon>Hypocreales</taxon>
        <taxon>Nectriaceae</taxon>
        <taxon>Fusarium</taxon>
    </lineage>
</organism>
<dbReference type="InParanoid" id="A0A098DMU0"/>
<dbReference type="Proteomes" id="UP000070720">
    <property type="component" value="Chromosome 2"/>
</dbReference>
<protein>
    <submittedName>
        <fullName evidence="1">Chromosome 2, complete genome</fullName>
    </submittedName>
</protein>
<dbReference type="EnsemblFungi" id="CEF79775">
    <property type="protein sequence ID" value="CEF79775"/>
    <property type="gene ID" value="FGRRES_20219"/>
</dbReference>
<name>A0A098DMU0_GIBZE</name>
<accession>A0A098DMU0</accession>
<reference evidence="2 3" key="1">
    <citation type="journal article" date="2007" name="Science">
        <title>The Fusarium graminearum genome reveals a link between localized polymorphism and pathogen specialization.</title>
        <authorList>
            <person name="Cuomo C.A."/>
            <person name="Gueldener U."/>
            <person name="Xu J.-R."/>
            <person name="Trail F."/>
            <person name="Turgeon B.G."/>
            <person name="Di Pietro A."/>
            <person name="Walton J.D."/>
            <person name="Ma L.-J."/>
            <person name="Baker S.E."/>
            <person name="Rep M."/>
            <person name="Adam G."/>
            <person name="Antoniw J."/>
            <person name="Baldwin T."/>
            <person name="Calvo S.E."/>
            <person name="Chang Y.-L."/>
            <person name="DeCaprio D."/>
            <person name="Gale L.R."/>
            <person name="Gnerre S."/>
            <person name="Goswami R.S."/>
            <person name="Hammond-Kosack K."/>
            <person name="Harris L.J."/>
            <person name="Hilburn K."/>
            <person name="Kennell J.C."/>
            <person name="Kroken S."/>
            <person name="Magnuson J.K."/>
            <person name="Mannhaupt G."/>
            <person name="Mauceli E.W."/>
            <person name="Mewes H.-W."/>
            <person name="Mitterbauer R."/>
            <person name="Muehlbauer G."/>
            <person name="Muensterkoetter M."/>
            <person name="Nelson D."/>
            <person name="O'Donnell K."/>
            <person name="Ouellet T."/>
            <person name="Qi W."/>
            <person name="Quesneville H."/>
            <person name="Roncero M.I.G."/>
            <person name="Seong K.-Y."/>
            <person name="Tetko I.V."/>
            <person name="Urban M."/>
            <person name="Waalwijk C."/>
            <person name="Ward T.J."/>
            <person name="Yao J."/>
            <person name="Birren B.W."/>
            <person name="Kistler H.C."/>
        </authorList>
    </citation>
    <scope>NUCLEOTIDE SEQUENCE [LARGE SCALE GENOMIC DNA]</scope>
    <source>
        <strain evidence="3">ATCC MYA-4620 / CBS 123657 / FGSC 9075 / NRRL 31084 / PH-1</strain>
        <strain evidence="2">PH-1 / ATCC MYA-4620 / FGSC 9075 / NRRL 31084</strain>
    </source>
</reference>
<evidence type="ECO:0000313" key="1">
    <source>
        <dbReference type="EMBL" id="CEF79775.1"/>
    </source>
</evidence>
<sequence length="71" mass="8111">MTVQTRIDVDDQYVVRCYRSPWWATFHGCRLAPLSQGPRGATAFLTQLQYMSVGIVSLVSSRGKHTLHLRF</sequence>
<dbReference type="AlphaFoldDB" id="A0A098DMU0"/>
<reference evidence="2" key="4">
    <citation type="submission" date="2017-01" db="UniProtKB">
        <authorList>
            <consortium name="EnsemblFungi"/>
        </authorList>
    </citation>
    <scope>IDENTIFICATION</scope>
    <source>
        <strain evidence="2">PH-1 / ATCC MYA-4620 / FGSC 9075 / NRRL 31084</strain>
    </source>
</reference>
<reference evidence="1 3" key="3">
    <citation type="journal article" date="2015" name="BMC Genomics">
        <title>The completed genome sequence of the pathogenic ascomycete fungus Fusarium graminearum.</title>
        <authorList>
            <person name="King R."/>
            <person name="Urban M."/>
            <person name="Hammond-Kosack M.C."/>
            <person name="Hassani-Pak K."/>
            <person name="Hammond-Kosack K.E."/>
        </authorList>
    </citation>
    <scope>NUCLEOTIDE SEQUENCE [LARGE SCALE GENOMIC DNA]</scope>
    <source>
        <strain evidence="3">ATCC MYA-4620 / CBS 123657 / FGSC 9075 / NRRL 31084 / PH-1</strain>
        <strain evidence="1">PH-1</strain>
    </source>
</reference>
<keyword evidence="3" id="KW-1185">Reference proteome</keyword>
<evidence type="ECO:0000313" key="3">
    <source>
        <dbReference type="Proteomes" id="UP000070720"/>
    </source>
</evidence>
<evidence type="ECO:0000313" key="2">
    <source>
        <dbReference type="EnsemblFungi" id="CEF79775"/>
    </source>
</evidence>
<dbReference type="VEuPathDB" id="FungiDB:FGRAMPH1_01G15953"/>
<reference evidence="2 3" key="2">
    <citation type="journal article" date="2010" name="Nature">
        <title>Comparative genomics reveals mobile pathogenicity chromosomes in Fusarium.</title>
        <authorList>
            <person name="Ma L.J."/>
            <person name="van der Does H.C."/>
            <person name="Borkovich K.A."/>
            <person name="Coleman J.J."/>
            <person name="Daboussi M.J."/>
            <person name="Di Pietro A."/>
            <person name="Dufresne M."/>
            <person name="Freitag M."/>
            <person name="Grabherr M."/>
            <person name="Henrissat B."/>
            <person name="Houterman P.M."/>
            <person name="Kang S."/>
            <person name="Shim W.B."/>
            <person name="Woloshuk C."/>
            <person name="Xie X."/>
            <person name="Xu J.R."/>
            <person name="Antoniw J."/>
            <person name="Baker S.E."/>
            <person name="Bluhm B.H."/>
            <person name="Breakspear A."/>
            <person name="Brown D.W."/>
            <person name="Butchko R.A."/>
            <person name="Chapman S."/>
            <person name="Coulson R."/>
            <person name="Coutinho P.M."/>
            <person name="Danchin E.G."/>
            <person name="Diener A."/>
            <person name="Gale L.R."/>
            <person name="Gardiner D.M."/>
            <person name="Goff S."/>
            <person name="Hammond-Kosack K.E."/>
            <person name="Hilburn K."/>
            <person name="Hua-Van A."/>
            <person name="Jonkers W."/>
            <person name="Kazan K."/>
            <person name="Kodira C.D."/>
            <person name="Koehrsen M."/>
            <person name="Kumar L."/>
            <person name="Lee Y.H."/>
            <person name="Li L."/>
            <person name="Manners J.M."/>
            <person name="Miranda-Saavedra D."/>
            <person name="Mukherjee M."/>
            <person name="Park G."/>
            <person name="Park J."/>
            <person name="Park S.Y."/>
            <person name="Proctor R.H."/>
            <person name="Regev A."/>
            <person name="Ruiz-Roldan M.C."/>
            <person name="Sain D."/>
            <person name="Sakthikumar S."/>
            <person name="Sykes S."/>
            <person name="Schwartz D.C."/>
            <person name="Turgeon B.G."/>
            <person name="Wapinski I."/>
            <person name="Yoder O."/>
            <person name="Young S."/>
            <person name="Zeng Q."/>
            <person name="Zhou S."/>
            <person name="Galagan J."/>
            <person name="Cuomo C.A."/>
            <person name="Kistler H.C."/>
            <person name="Rep M."/>
        </authorList>
    </citation>
    <scope>GENOME REANNOTATION</scope>
    <source>
        <strain evidence="3">ATCC MYA-4620 / CBS 123657 / FGSC 9075 / NRRL 31084 / PH-1</strain>
        <strain evidence="2">PH-1 / ATCC MYA-4620 / FGSC 9075 / NRRL 31084</strain>
    </source>
</reference>